<accession>A0A6J6UE61</accession>
<keyword evidence="6" id="KW-0624">Polysaccharide degradation</keyword>
<dbReference type="GO" id="GO:0008422">
    <property type="term" value="F:beta-glucosidase activity"/>
    <property type="evidence" value="ECO:0007669"/>
    <property type="project" value="InterPro"/>
</dbReference>
<protein>
    <submittedName>
        <fullName evidence="7">Unannotated protein</fullName>
    </submittedName>
</protein>
<dbReference type="PANTHER" id="PTHR10353">
    <property type="entry name" value="GLYCOSYL HYDROLASE"/>
    <property type="match status" value="1"/>
</dbReference>
<sequence>MMVRVTDRPPPALPPDFRIGAATSAYQVEGAADRDGRGPSIWDTFLSREGAVRDGSSGARASGHYERYAEDVGLLARLGVRDYRFSISWPRVVPQGRGLPNRAGLDFYDRLVDELLGAGIAPMATLYHWDLPQALEDDGGWLNRATVDAFADYAEVVADRLADRVAHWVPVNEPNIAMMLGYGNGVHAPGRRLLFDAAPAAHHLLLGHGRAAMVLRAAGATSIGCANHHAPMWPASDDEADVGATKLFDALWNGMYLEPMLLGRYPVDLEPLMEGVVREGDLATIRQPLDFYGVNYFMPMRVGAAPEESETFFQLYDLVGYPETDYGWPVVPSALREWLITFRARYRAALPPLVVTECGAAYDGGPDAHGVVDDQDRIDFLHAHLEAVAAACRRGVDVRGLYVWSLLDTLEWTEGFGQRFGLVHVDPDTLERTPKASYHWLAGLIAAQTRSVG</sequence>
<name>A0A6J6UE61_9ZZZZ</name>
<dbReference type="EMBL" id="CAEZYQ010000020">
    <property type="protein sequence ID" value="CAB4757595.1"/>
    <property type="molecule type" value="Genomic_DNA"/>
</dbReference>
<dbReference type="InterPro" id="IPR001360">
    <property type="entry name" value="Glyco_hydro_1"/>
</dbReference>
<evidence type="ECO:0000256" key="4">
    <source>
        <dbReference type="ARBA" id="ARBA00023277"/>
    </source>
</evidence>
<evidence type="ECO:0000256" key="6">
    <source>
        <dbReference type="ARBA" id="ARBA00023326"/>
    </source>
</evidence>
<keyword evidence="3" id="KW-0136">Cellulose degradation</keyword>
<dbReference type="GO" id="GO:0005829">
    <property type="term" value="C:cytosol"/>
    <property type="evidence" value="ECO:0007669"/>
    <property type="project" value="TreeGrafter"/>
</dbReference>
<dbReference type="InterPro" id="IPR017736">
    <property type="entry name" value="Glyco_hydro_1_beta-glucosidase"/>
</dbReference>
<dbReference type="Pfam" id="PF00232">
    <property type="entry name" value="Glyco_hydro_1"/>
    <property type="match status" value="1"/>
</dbReference>
<dbReference type="PRINTS" id="PR00131">
    <property type="entry name" value="GLHYDRLASE1"/>
</dbReference>
<keyword evidence="2" id="KW-0378">Hydrolase</keyword>
<evidence type="ECO:0000313" key="7">
    <source>
        <dbReference type="EMBL" id="CAB4757595.1"/>
    </source>
</evidence>
<dbReference type="AlphaFoldDB" id="A0A6J6UE61"/>
<keyword evidence="5" id="KW-0326">Glycosidase</keyword>
<dbReference type="InterPro" id="IPR017853">
    <property type="entry name" value="GH"/>
</dbReference>
<reference evidence="7" key="1">
    <citation type="submission" date="2020-05" db="EMBL/GenBank/DDBJ databases">
        <authorList>
            <person name="Chiriac C."/>
            <person name="Salcher M."/>
            <person name="Ghai R."/>
            <person name="Kavagutti S V."/>
        </authorList>
    </citation>
    <scope>NUCLEOTIDE SEQUENCE</scope>
</reference>
<comment type="similarity">
    <text evidence="1">Belongs to the glycosyl hydrolase 1 family.</text>
</comment>
<dbReference type="Gene3D" id="3.20.20.80">
    <property type="entry name" value="Glycosidases"/>
    <property type="match status" value="1"/>
</dbReference>
<dbReference type="FunFam" id="3.20.20.80:FF:000004">
    <property type="entry name" value="Beta-glucosidase 6-phospho-beta-glucosidase"/>
    <property type="match status" value="1"/>
</dbReference>
<dbReference type="NCBIfam" id="TIGR03356">
    <property type="entry name" value="BGL"/>
    <property type="match status" value="1"/>
</dbReference>
<dbReference type="SUPFAM" id="SSF51445">
    <property type="entry name" value="(Trans)glycosidases"/>
    <property type="match status" value="1"/>
</dbReference>
<evidence type="ECO:0000256" key="1">
    <source>
        <dbReference type="ARBA" id="ARBA00010838"/>
    </source>
</evidence>
<organism evidence="7">
    <name type="scientific">freshwater metagenome</name>
    <dbReference type="NCBI Taxonomy" id="449393"/>
    <lineage>
        <taxon>unclassified sequences</taxon>
        <taxon>metagenomes</taxon>
        <taxon>ecological metagenomes</taxon>
    </lineage>
</organism>
<proteinExistence type="inferred from homology"/>
<evidence type="ECO:0000256" key="3">
    <source>
        <dbReference type="ARBA" id="ARBA00023001"/>
    </source>
</evidence>
<keyword evidence="4" id="KW-0119">Carbohydrate metabolism</keyword>
<dbReference type="PANTHER" id="PTHR10353:SF36">
    <property type="entry name" value="LP05116P"/>
    <property type="match status" value="1"/>
</dbReference>
<evidence type="ECO:0000256" key="5">
    <source>
        <dbReference type="ARBA" id="ARBA00023295"/>
    </source>
</evidence>
<gene>
    <name evidence="7" type="ORF">UFOPK2761_02412</name>
</gene>
<evidence type="ECO:0000256" key="2">
    <source>
        <dbReference type="ARBA" id="ARBA00022801"/>
    </source>
</evidence>
<dbReference type="GO" id="GO:0030245">
    <property type="term" value="P:cellulose catabolic process"/>
    <property type="evidence" value="ECO:0007669"/>
    <property type="project" value="UniProtKB-KW"/>
</dbReference>